<evidence type="ECO:0000313" key="1">
    <source>
        <dbReference type="EMBL" id="KAI4338651.1"/>
    </source>
</evidence>
<comment type="caution">
    <text evidence="1">The sequence shown here is derived from an EMBL/GenBank/DDBJ whole genome shotgun (WGS) entry which is preliminary data.</text>
</comment>
<name>A0ACB9NRP8_9MYRT</name>
<organism evidence="1 2">
    <name type="scientific">Melastoma candidum</name>
    <dbReference type="NCBI Taxonomy" id="119954"/>
    <lineage>
        <taxon>Eukaryota</taxon>
        <taxon>Viridiplantae</taxon>
        <taxon>Streptophyta</taxon>
        <taxon>Embryophyta</taxon>
        <taxon>Tracheophyta</taxon>
        <taxon>Spermatophyta</taxon>
        <taxon>Magnoliopsida</taxon>
        <taxon>eudicotyledons</taxon>
        <taxon>Gunneridae</taxon>
        <taxon>Pentapetalae</taxon>
        <taxon>rosids</taxon>
        <taxon>malvids</taxon>
        <taxon>Myrtales</taxon>
        <taxon>Melastomataceae</taxon>
        <taxon>Melastomatoideae</taxon>
        <taxon>Melastomateae</taxon>
        <taxon>Melastoma</taxon>
    </lineage>
</organism>
<dbReference type="EMBL" id="CM042886">
    <property type="protein sequence ID" value="KAI4338651.1"/>
    <property type="molecule type" value="Genomic_DNA"/>
</dbReference>
<accession>A0ACB9NRP8</accession>
<evidence type="ECO:0000313" key="2">
    <source>
        <dbReference type="Proteomes" id="UP001057402"/>
    </source>
</evidence>
<keyword evidence="2" id="KW-1185">Reference proteome</keyword>
<sequence>MVARKFRVRHGGEDFDVDYDTGNGLEVFRYQLFSITSIPPDEQKIVVEGDDGRVVSEDSDLVTVSEKLRLVSLEEEVTGDQSEKRSEDKPEEDQGGGSRGSSQWMQSDEELARMLQAEEDALMYQQFAVGGDHGQMEEQLRPYIDKVRKYEDPAAQEAARKTVPVEELEEKALVTLAKEGIFSPLKSEQDHAFLIQLLYWFKKSFRWVNAPHCESCGGETLARGMGAPNPSELLHGGTRVELYCCKYCFKITRFPRYNDPVKLLETRSGRCGEWANCFTFYCRAFGYESRLVLDFTDHVWTECFSDHLGRWMHLDPCEAVYDRPLLYEKGWNKKLNYAFGISKDGVRDVTKRYTRKWHDVLSRRIMITESSLDIVLAKLTSECRRTLPPHVVSVLKDRDRKETEEIERDLHSTDDASVSLPGRRSGNREWRISRAETSPDDNHSLSCSTCPVRTCVDEHVTKIYNSFSPVLSLLADKSAPQPKVVTVFESLKGLLEKLRSSSFRNRRVSLDSVLRDDPNLVHQLLPALSEMLDVLSLKCEEKDGKFDLCLASDPVKTSLALPVVLDALGDTIAYLKENKNFSEQIHSLPLLKMGRLHSGSVLASGEEIPLGIATSAFDGTRETKWEEPNGAKGCWLIYKLPDNEVQGLTAYELMSANDAPERDPMHWIVEGSTDGSSSWHILDEQTSCRFEHRFQRKTFIIKSQSSVKCNAFRFRFIIVRDVEATPRLQLGSIDLYASRH</sequence>
<dbReference type="Proteomes" id="UP001057402">
    <property type="component" value="Chromosome 7"/>
</dbReference>
<gene>
    <name evidence="1" type="ORF">MLD38_023683</name>
</gene>
<reference evidence="2" key="1">
    <citation type="journal article" date="2023" name="Front. Plant Sci.">
        <title>Chromosomal-level genome assembly of Melastoma candidum provides insights into trichome evolution.</title>
        <authorList>
            <person name="Zhong Y."/>
            <person name="Wu W."/>
            <person name="Sun C."/>
            <person name="Zou P."/>
            <person name="Liu Y."/>
            <person name="Dai S."/>
            <person name="Zhou R."/>
        </authorList>
    </citation>
    <scope>NUCLEOTIDE SEQUENCE [LARGE SCALE GENOMIC DNA]</scope>
</reference>
<protein>
    <submittedName>
        <fullName evidence="1">Uncharacterized protein</fullName>
    </submittedName>
</protein>
<proteinExistence type="predicted"/>